<dbReference type="InterPro" id="IPR001460">
    <property type="entry name" value="PCN-bd_Tpept"/>
</dbReference>
<evidence type="ECO:0000256" key="5">
    <source>
        <dbReference type="ARBA" id="ARBA00022645"/>
    </source>
</evidence>
<evidence type="ECO:0000256" key="11">
    <source>
        <dbReference type="ARBA" id="ARBA00022984"/>
    </source>
</evidence>
<keyword evidence="14" id="KW-0961">Cell wall biogenesis/degradation</keyword>
<keyword evidence="12" id="KW-0472">Membrane</keyword>
<comment type="catalytic activity">
    <reaction evidence="16">
        <text>[GlcNAc-(1-&gt;4)-Mur2Ac(oyl-L-Ala-gamma-D-Glu-L-Lys-D-Ala-D-Ala)](n)-di-trans,octa-cis-undecaprenyl diphosphate + beta-D-GlcNAc-(1-&gt;4)-Mur2Ac(oyl-L-Ala-gamma-D-Glu-L-Lys-D-Ala-D-Ala)-di-trans,octa-cis-undecaprenyl diphosphate = [GlcNAc-(1-&gt;4)-Mur2Ac(oyl-L-Ala-gamma-D-Glu-L-Lys-D-Ala-D-Ala)](n+1)-di-trans,octa-cis-undecaprenyl diphosphate + di-trans,octa-cis-undecaprenyl diphosphate + H(+)</text>
        <dbReference type="Rhea" id="RHEA:23708"/>
        <dbReference type="Rhea" id="RHEA-COMP:9602"/>
        <dbReference type="Rhea" id="RHEA-COMP:9603"/>
        <dbReference type="ChEBI" id="CHEBI:15378"/>
        <dbReference type="ChEBI" id="CHEBI:58405"/>
        <dbReference type="ChEBI" id="CHEBI:60033"/>
        <dbReference type="ChEBI" id="CHEBI:78435"/>
        <dbReference type="EC" id="2.4.99.28"/>
    </reaction>
</comment>
<evidence type="ECO:0000259" key="17">
    <source>
        <dbReference type="Pfam" id="PF00905"/>
    </source>
</evidence>
<dbReference type="PANTHER" id="PTHR32282:SF11">
    <property type="entry name" value="PENICILLIN-BINDING PROTEIN 1B"/>
    <property type="match status" value="1"/>
</dbReference>
<evidence type="ECO:0000256" key="12">
    <source>
        <dbReference type="ARBA" id="ARBA00023136"/>
    </source>
</evidence>
<dbReference type="Gene3D" id="3.40.710.10">
    <property type="entry name" value="DD-peptidase/beta-lactamase superfamily"/>
    <property type="match status" value="1"/>
</dbReference>
<keyword evidence="10" id="KW-0133">Cell shape</keyword>
<dbReference type="InterPro" id="IPR036950">
    <property type="entry name" value="PBP_transglycosylase"/>
</dbReference>
<keyword evidence="11" id="KW-0573">Peptidoglycan synthesis</keyword>
<accession>A0A1G6GKC4</accession>
<dbReference type="GO" id="GO:0008658">
    <property type="term" value="F:penicillin binding"/>
    <property type="evidence" value="ECO:0007669"/>
    <property type="project" value="InterPro"/>
</dbReference>
<keyword evidence="9" id="KW-0378">Hydrolase</keyword>
<comment type="similarity">
    <text evidence="2">In the C-terminal section; belongs to the transpeptidase family.</text>
</comment>
<dbReference type="RefSeq" id="WP_090791755.1">
    <property type="nucleotide sequence ID" value="NZ_FMYI01000001.1"/>
</dbReference>
<dbReference type="OrthoDB" id="9766909at2"/>
<dbReference type="InterPro" id="IPR023346">
    <property type="entry name" value="Lysozyme-like_dom_sf"/>
</dbReference>
<dbReference type="GO" id="GO:0005886">
    <property type="term" value="C:plasma membrane"/>
    <property type="evidence" value="ECO:0007669"/>
    <property type="project" value="UniProtKB-SubCell"/>
</dbReference>
<dbReference type="Pfam" id="PF00905">
    <property type="entry name" value="Transpeptidase"/>
    <property type="match status" value="1"/>
</dbReference>
<keyword evidence="5 19" id="KW-0121">Carboxypeptidase</keyword>
<dbReference type="GO" id="GO:0009252">
    <property type="term" value="P:peptidoglycan biosynthetic process"/>
    <property type="evidence" value="ECO:0007669"/>
    <property type="project" value="UniProtKB-KW"/>
</dbReference>
<gene>
    <name evidence="19" type="ORF">SAMN05421734_101117</name>
</gene>
<dbReference type="GO" id="GO:0006508">
    <property type="term" value="P:proteolysis"/>
    <property type="evidence" value="ECO:0007669"/>
    <property type="project" value="UniProtKB-KW"/>
</dbReference>
<dbReference type="Proteomes" id="UP000242949">
    <property type="component" value="Unassembled WGS sequence"/>
</dbReference>
<keyword evidence="6" id="KW-0645">Protease</keyword>
<comment type="catalytic activity">
    <reaction evidence="15">
        <text>Preferential cleavage: (Ac)2-L-Lys-D-Ala-|-D-Ala. Also transpeptidation of peptidyl-alanyl moieties that are N-acyl substituents of D-alanine.</text>
        <dbReference type="EC" id="3.4.16.4"/>
    </reaction>
</comment>
<feature type="domain" description="Penicillin-binding protein transpeptidase" evidence="17">
    <location>
        <begin position="296"/>
        <end position="539"/>
    </location>
</feature>
<dbReference type="Pfam" id="PF00912">
    <property type="entry name" value="Transgly"/>
    <property type="match status" value="1"/>
</dbReference>
<keyword evidence="20" id="KW-1185">Reference proteome</keyword>
<dbReference type="STRING" id="1612202.SAMN05421734_101117"/>
<sequence length="618" mass="69598">MKRLSLLFGFVMLISSILFIINLAPPKVEHDAVTIYDINHNVLTDVYPDGYRQTVPLEKIHPTLVDAVYLIEDQHFYTHHGFDFGRIARAFLTNLKARELKEGASTITQQLARHLYLSHDRTWGRKLQEALHAYRIERHFEKEDILEGYLNTIYYGHGIYGVEAASQFYFGKTTTELNLAEIAMLVMIPKRPNSYSPIHNLPLAKQEQARVLTRLTDHGLINEQDAYLAKREAITVYGEHPEDDSIGYVKNAVMREVKTVLNKPLKKGAIHTTIDLTEQRALKEAAFSHRGNLEVGAIMAHPSTGAISALIGGSSYHTTPFNRAYDAYRMTGSAFKPFVYYTALEHGYHPASRLKIAPTVFQTIDGGDYAPRNHHDQYPLDFVTMQQALAVSDNIYPVKLSEHLPEDSVSNTARSVGVTTSLEEGPTLALGTSALSVLDLTTAYSHFANGGHHVELYTIQNVTSADGDLLYTRPDFDRAQVLDPINTFIMNQMMTGMFDENLSDYLPVTGAGIQDTLTHHYAGKSGSTTYDRWMVGYSPNRILSVWCGDDDHKPIESDQVAQLIWRDAIESVHTSRPHQAFEAPPEVKAVYIDLKTGQIAKKDADTARLMYFHRDHFR</sequence>
<dbReference type="SUPFAM" id="SSF56601">
    <property type="entry name" value="beta-lactamase/transpeptidase-like"/>
    <property type="match status" value="1"/>
</dbReference>
<evidence type="ECO:0000256" key="8">
    <source>
        <dbReference type="ARBA" id="ARBA00022679"/>
    </source>
</evidence>
<evidence type="ECO:0000256" key="15">
    <source>
        <dbReference type="ARBA" id="ARBA00034000"/>
    </source>
</evidence>
<evidence type="ECO:0000256" key="10">
    <source>
        <dbReference type="ARBA" id="ARBA00022960"/>
    </source>
</evidence>
<dbReference type="GO" id="GO:0030288">
    <property type="term" value="C:outer membrane-bounded periplasmic space"/>
    <property type="evidence" value="ECO:0007669"/>
    <property type="project" value="TreeGrafter"/>
</dbReference>
<evidence type="ECO:0000256" key="13">
    <source>
        <dbReference type="ARBA" id="ARBA00023268"/>
    </source>
</evidence>
<evidence type="ECO:0000256" key="2">
    <source>
        <dbReference type="ARBA" id="ARBA00007090"/>
    </source>
</evidence>
<feature type="domain" description="Glycosyl transferase family 51" evidence="18">
    <location>
        <begin position="48"/>
        <end position="215"/>
    </location>
</feature>
<dbReference type="InterPro" id="IPR050396">
    <property type="entry name" value="Glycosyltr_51/Transpeptidase"/>
</dbReference>
<comment type="similarity">
    <text evidence="3">In the N-terminal section; belongs to the glycosyltransferase 51 family.</text>
</comment>
<dbReference type="GO" id="GO:0071555">
    <property type="term" value="P:cell wall organization"/>
    <property type="evidence" value="ECO:0007669"/>
    <property type="project" value="UniProtKB-KW"/>
</dbReference>
<dbReference type="GO" id="GO:0009002">
    <property type="term" value="F:serine-type D-Ala-D-Ala carboxypeptidase activity"/>
    <property type="evidence" value="ECO:0007669"/>
    <property type="project" value="UniProtKB-EC"/>
</dbReference>
<organism evidence="19 20">
    <name type="scientific">Pelagirhabdus alkalitolerans</name>
    <dbReference type="NCBI Taxonomy" id="1612202"/>
    <lineage>
        <taxon>Bacteria</taxon>
        <taxon>Bacillati</taxon>
        <taxon>Bacillota</taxon>
        <taxon>Bacilli</taxon>
        <taxon>Bacillales</taxon>
        <taxon>Bacillaceae</taxon>
        <taxon>Pelagirhabdus</taxon>
    </lineage>
</organism>
<keyword evidence="13" id="KW-0511">Multifunctional enzyme</keyword>
<keyword evidence="4" id="KW-1003">Cell membrane</keyword>
<evidence type="ECO:0000256" key="9">
    <source>
        <dbReference type="ARBA" id="ARBA00022801"/>
    </source>
</evidence>
<evidence type="ECO:0000256" key="14">
    <source>
        <dbReference type="ARBA" id="ARBA00023316"/>
    </source>
</evidence>
<comment type="subcellular location">
    <subcellularLocation>
        <location evidence="1">Cell membrane</location>
    </subcellularLocation>
</comment>
<evidence type="ECO:0000313" key="20">
    <source>
        <dbReference type="Proteomes" id="UP000242949"/>
    </source>
</evidence>
<evidence type="ECO:0000256" key="1">
    <source>
        <dbReference type="ARBA" id="ARBA00004236"/>
    </source>
</evidence>
<proteinExistence type="inferred from homology"/>
<evidence type="ECO:0000313" key="19">
    <source>
        <dbReference type="EMBL" id="SDB81626.1"/>
    </source>
</evidence>
<keyword evidence="7" id="KW-0328">Glycosyltransferase</keyword>
<reference evidence="20" key="1">
    <citation type="submission" date="2016-09" db="EMBL/GenBank/DDBJ databases">
        <authorList>
            <person name="Varghese N."/>
            <person name="Submissions S."/>
        </authorList>
    </citation>
    <scope>NUCLEOTIDE SEQUENCE [LARGE SCALE GENOMIC DNA]</scope>
    <source>
        <strain evidence="20">S5</strain>
    </source>
</reference>
<dbReference type="EMBL" id="FMYI01000001">
    <property type="protein sequence ID" value="SDB81626.1"/>
    <property type="molecule type" value="Genomic_DNA"/>
</dbReference>
<name>A0A1G6GKC4_9BACI</name>
<dbReference type="AlphaFoldDB" id="A0A1G6GKC4"/>
<dbReference type="PANTHER" id="PTHR32282">
    <property type="entry name" value="BINDING PROTEIN TRANSPEPTIDASE, PUTATIVE-RELATED"/>
    <property type="match status" value="1"/>
</dbReference>
<keyword evidence="8" id="KW-0808">Transferase</keyword>
<evidence type="ECO:0000256" key="4">
    <source>
        <dbReference type="ARBA" id="ARBA00022475"/>
    </source>
</evidence>
<protein>
    <submittedName>
        <fullName evidence="19">Membrane carboxypeptidase (Penicillin-binding protein)</fullName>
    </submittedName>
</protein>
<dbReference type="GO" id="GO:0008360">
    <property type="term" value="P:regulation of cell shape"/>
    <property type="evidence" value="ECO:0007669"/>
    <property type="project" value="UniProtKB-KW"/>
</dbReference>
<evidence type="ECO:0000259" key="18">
    <source>
        <dbReference type="Pfam" id="PF00912"/>
    </source>
</evidence>
<dbReference type="Gene3D" id="1.10.3810.10">
    <property type="entry name" value="Biosynthetic peptidoglycan transglycosylase-like"/>
    <property type="match status" value="1"/>
</dbReference>
<dbReference type="SUPFAM" id="SSF53955">
    <property type="entry name" value="Lysozyme-like"/>
    <property type="match status" value="1"/>
</dbReference>
<evidence type="ECO:0000256" key="7">
    <source>
        <dbReference type="ARBA" id="ARBA00022676"/>
    </source>
</evidence>
<dbReference type="InterPro" id="IPR012338">
    <property type="entry name" value="Beta-lactam/transpept-like"/>
</dbReference>
<dbReference type="InterPro" id="IPR001264">
    <property type="entry name" value="Glyco_trans_51"/>
</dbReference>
<evidence type="ECO:0000256" key="6">
    <source>
        <dbReference type="ARBA" id="ARBA00022670"/>
    </source>
</evidence>
<dbReference type="FunFam" id="1.10.3810.10:FF:000001">
    <property type="entry name" value="Penicillin-binding protein 1A"/>
    <property type="match status" value="1"/>
</dbReference>
<evidence type="ECO:0000256" key="3">
    <source>
        <dbReference type="ARBA" id="ARBA00007739"/>
    </source>
</evidence>
<evidence type="ECO:0000256" key="16">
    <source>
        <dbReference type="ARBA" id="ARBA00049902"/>
    </source>
</evidence>
<dbReference type="GO" id="GO:0008955">
    <property type="term" value="F:peptidoglycan glycosyltransferase activity"/>
    <property type="evidence" value="ECO:0007669"/>
    <property type="project" value="UniProtKB-EC"/>
</dbReference>